<proteinExistence type="predicted"/>
<reference evidence="2 3" key="1">
    <citation type="submission" date="2018-06" db="EMBL/GenBank/DDBJ databases">
        <title>Comparative genomics reveals the genomic features of Rhizophagus irregularis, R. cerebriforme, R. diaphanum and Gigaspora rosea, and their symbiotic lifestyle signature.</title>
        <authorList>
            <person name="Morin E."/>
            <person name="San Clemente H."/>
            <person name="Chen E.C.H."/>
            <person name="De La Providencia I."/>
            <person name="Hainaut M."/>
            <person name="Kuo A."/>
            <person name="Kohler A."/>
            <person name="Murat C."/>
            <person name="Tang N."/>
            <person name="Roy S."/>
            <person name="Loubradou J."/>
            <person name="Henrissat B."/>
            <person name="Grigoriev I.V."/>
            <person name="Corradi N."/>
            <person name="Roux C."/>
            <person name="Martin F.M."/>
        </authorList>
    </citation>
    <scope>NUCLEOTIDE SEQUENCE [LARGE SCALE GENOMIC DNA]</scope>
    <source>
        <strain evidence="2 3">DAOM 227022</strain>
    </source>
</reference>
<feature type="non-terminal residue" evidence="2">
    <location>
        <position position="1"/>
    </location>
</feature>
<evidence type="ECO:0000313" key="2">
    <source>
        <dbReference type="EMBL" id="RIA89775.1"/>
    </source>
</evidence>
<protein>
    <submittedName>
        <fullName evidence="2">Uncharacterized protein</fullName>
    </submittedName>
</protein>
<dbReference type="AlphaFoldDB" id="A0A397T0K6"/>
<comment type="caution">
    <text evidence="2">The sequence shown here is derived from an EMBL/GenBank/DDBJ whole genome shotgun (WGS) entry which is preliminary data.</text>
</comment>
<accession>A0A397T0K6</accession>
<dbReference type="EMBL" id="QKYT01000206">
    <property type="protein sequence ID" value="RIA89775.1"/>
    <property type="molecule type" value="Genomic_DNA"/>
</dbReference>
<keyword evidence="3" id="KW-1185">Reference proteome</keyword>
<feature type="region of interest" description="Disordered" evidence="1">
    <location>
        <begin position="37"/>
        <end position="56"/>
    </location>
</feature>
<evidence type="ECO:0000256" key="1">
    <source>
        <dbReference type="SAM" id="MobiDB-lite"/>
    </source>
</evidence>
<sequence>SPSVRALGIRKGIGLFFDFGLEIWFAPELGILKRKFSSENSESEKKHSALESESET</sequence>
<dbReference type="Proteomes" id="UP000265703">
    <property type="component" value="Unassembled WGS sequence"/>
</dbReference>
<organism evidence="2 3">
    <name type="scientific">Glomus cerebriforme</name>
    <dbReference type="NCBI Taxonomy" id="658196"/>
    <lineage>
        <taxon>Eukaryota</taxon>
        <taxon>Fungi</taxon>
        <taxon>Fungi incertae sedis</taxon>
        <taxon>Mucoromycota</taxon>
        <taxon>Glomeromycotina</taxon>
        <taxon>Glomeromycetes</taxon>
        <taxon>Glomerales</taxon>
        <taxon>Glomeraceae</taxon>
        <taxon>Glomus</taxon>
    </lineage>
</organism>
<gene>
    <name evidence="2" type="ORF">C1645_824362</name>
</gene>
<name>A0A397T0K6_9GLOM</name>
<evidence type="ECO:0000313" key="3">
    <source>
        <dbReference type="Proteomes" id="UP000265703"/>
    </source>
</evidence>